<dbReference type="EMBL" id="LS974202">
    <property type="protein sequence ID" value="SSC12470.1"/>
    <property type="molecule type" value="Genomic_DNA"/>
</dbReference>
<dbReference type="PANTHER" id="PTHR34580">
    <property type="match status" value="1"/>
</dbReference>
<evidence type="ECO:0000259" key="4">
    <source>
        <dbReference type="PROSITE" id="PS51000"/>
    </source>
</evidence>
<dbReference type="InterPro" id="IPR051534">
    <property type="entry name" value="CBASS_pafABC_assoc_protein"/>
</dbReference>
<reference evidence="5 6" key="1">
    <citation type="submission" date="2017-01" db="EMBL/GenBank/DDBJ databases">
        <authorList>
            <person name="Erauso G."/>
        </authorList>
    </citation>
    <scope>NUCLEOTIDE SEQUENCE [LARGE SCALE GENOMIC DNA]</scope>
    <source>
        <strain evidence="5">MESINF1</strain>
    </source>
</reference>
<dbReference type="GO" id="GO:0003700">
    <property type="term" value="F:DNA-binding transcription factor activity"/>
    <property type="evidence" value="ECO:0007669"/>
    <property type="project" value="InterPro"/>
</dbReference>
<evidence type="ECO:0000256" key="2">
    <source>
        <dbReference type="ARBA" id="ARBA00023125"/>
    </source>
</evidence>
<dbReference type="PROSITE" id="PS00894">
    <property type="entry name" value="HTH_DEOR_1"/>
    <property type="match status" value="1"/>
</dbReference>
<dbReference type="Pfam" id="PF25583">
    <property type="entry name" value="WCX"/>
    <property type="match status" value="1"/>
</dbReference>
<sequence>MRVERLLGITIVLLGRRRVPVRELAERFSVSCRTIHRDLDALSMAGIPVVTVRGSGGGVEIMEGYRLSSTLFNQDELLSSIVALEGLGKALDSGSITSALEKIKGLLSREEQESIEKGRSLFLDISPWFSSKIEEHMLSQIREAISKSLLISFRYMNNKGQESTRRVEPMSLVFKGYTWYLYGYCLLRDDYRFFKLSRMDELEITLESFMRREKELEKRRVENSIDWQEKLERIVMKISSKVRARAVDIFGRKAIKFIPDGTGLVEVFWPLDEWVYSTILSFGADIIVIEPESLKDEIKKRLISSLNRYT</sequence>
<dbReference type="KEGG" id="minf:MESINF_1021"/>
<dbReference type="Gene3D" id="1.10.10.10">
    <property type="entry name" value="Winged helix-like DNA-binding domain superfamily/Winged helix DNA-binding domain"/>
    <property type="match status" value="1"/>
</dbReference>
<dbReference type="SUPFAM" id="SSF46785">
    <property type="entry name" value="Winged helix' DNA-binding domain"/>
    <property type="match status" value="1"/>
</dbReference>
<dbReference type="PROSITE" id="PS52050">
    <property type="entry name" value="WYL"/>
    <property type="match status" value="1"/>
</dbReference>
<dbReference type="Pfam" id="PF13280">
    <property type="entry name" value="WYL"/>
    <property type="match status" value="1"/>
</dbReference>
<dbReference type="PROSITE" id="PS51000">
    <property type="entry name" value="HTH_DEOR_2"/>
    <property type="match status" value="1"/>
</dbReference>
<dbReference type="InterPro" id="IPR028349">
    <property type="entry name" value="PafC-like"/>
</dbReference>
<keyword evidence="2" id="KW-0238">DNA-binding</keyword>
<dbReference type="InterPro" id="IPR026881">
    <property type="entry name" value="WYL_dom"/>
</dbReference>
<dbReference type="InterPro" id="IPR013196">
    <property type="entry name" value="HTH_11"/>
</dbReference>
<dbReference type="InterPro" id="IPR018356">
    <property type="entry name" value="Tscrpt_reg_HTH_DeoR_CS"/>
</dbReference>
<organism evidence="5 6">
    <name type="scientific">Mesotoga infera</name>
    <dbReference type="NCBI Taxonomy" id="1236046"/>
    <lineage>
        <taxon>Bacteria</taxon>
        <taxon>Thermotogati</taxon>
        <taxon>Thermotogota</taxon>
        <taxon>Thermotogae</taxon>
        <taxon>Kosmotogales</taxon>
        <taxon>Kosmotogaceae</taxon>
        <taxon>Mesotoga</taxon>
    </lineage>
</organism>
<dbReference type="RefSeq" id="WP_169698788.1">
    <property type="nucleotide sequence ID" value="NZ_LS974202.1"/>
</dbReference>
<keyword evidence="1" id="KW-0805">Transcription regulation</keyword>
<dbReference type="Proteomes" id="UP000250796">
    <property type="component" value="Chromosome MESINF"/>
</dbReference>
<dbReference type="InterPro" id="IPR036388">
    <property type="entry name" value="WH-like_DNA-bd_sf"/>
</dbReference>
<dbReference type="PANTHER" id="PTHR34580:SF1">
    <property type="entry name" value="PROTEIN PAFC"/>
    <property type="match status" value="1"/>
</dbReference>
<dbReference type="InterPro" id="IPR036390">
    <property type="entry name" value="WH_DNA-bd_sf"/>
</dbReference>
<dbReference type="InterPro" id="IPR057727">
    <property type="entry name" value="WCX_dom"/>
</dbReference>
<accession>A0A7Z7LEF2</accession>
<dbReference type="Pfam" id="PF08279">
    <property type="entry name" value="HTH_11"/>
    <property type="match status" value="1"/>
</dbReference>
<protein>
    <submittedName>
        <fullName evidence="5">Regulatory protein DeoR</fullName>
    </submittedName>
</protein>
<proteinExistence type="predicted"/>
<evidence type="ECO:0000313" key="5">
    <source>
        <dbReference type="EMBL" id="SSC12470.1"/>
    </source>
</evidence>
<feature type="domain" description="HTH deoR-type" evidence="4">
    <location>
        <begin position="2"/>
        <end position="60"/>
    </location>
</feature>
<evidence type="ECO:0000256" key="1">
    <source>
        <dbReference type="ARBA" id="ARBA00023015"/>
    </source>
</evidence>
<evidence type="ECO:0000256" key="3">
    <source>
        <dbReference type="ARBA" id="ARBA00023163"/>
    </source>
</evidence>
<dbReference type="GO" id="GO:0003677">
    <property type="term" value="F:DNA binding"/>
    <property type="evidence" value="ECO:0007669"/>
    <property type="project" value="UniProtKB-KW"/>
</dbReference>
<dbReference type="PIRSF" id="PIRSF016838">
    <property type="entry name" value="PafC"/>
    <property type="match status" value="1"/>
</dbReference>
<dbReference type="InterPro" id="IPR001034">
    <property type="entry name" value="DeoR_HTH"/>
</dbReference>
<gene>
    <name evidence="5" type="ORF">MESINF_1021</name>
</gene>
<name>A0A7Z7LEF2_9BACT</name>
<dbReference type="AlphaFoldDB" id="A0A7Z7LEF2"/>
<keyword evidence="3" id="KW-0804">Transcription</keyword>
<evidence type="ECO:0000313" key="6">
    <source>
        <dbReference type="Proteomes" id="UP000250796"/>
    </source>
</evidence>
<keyword evidence="6" id="KW-1185">Reference proteome</keyword>